<dbReference type="Proteomes" id="UP001059546">
    <property type="component" value="Chromosome V"/>
</dbReference>
<dbReference type="AlphaFoldDB" id="A0A9Q9C873"/>
<evidence type="ECO:0000256" key="1">
    <source>
        <dbReference type="SAM" id="MobiDB-lite"/>
    </source>
</evidence>
<protein>
    <recommendedName>
        <fullName evidence="4">Sas10 C-terminal domain-containing protein</fullName>
    </recommendedName>
</protein>
<name>A0A9Q9C873_ENCHE</name>
<proteinExistence type="predicted"/>
<evidence type="ECO:0000313" key="3">
    <source>
        <dbReference type="Proteomes" id="UP001059546"/>
    </source>
</evidence>
<gene>
    <name evidence="2" type="ORF">GPU96_05g09910</name>
</gene>
<feature type="region of interest" description="Disordered" evidence="1">
    <location>
        <begin position="91"/>
        <end position="123"/>
    </location>
</feature>
<evidence type="ECO:0000313" key="2">
    <source>
        <dbReference type="EMBL" id="UTX43250.1"/>
    </source>
</evidence>
<organism evidence="2 3">
    <name type="scientific">Encephalitozoon hellem</name>
    <name type="common">Microsporidian parasite</name>
    <dbReference type="NCBI Taxonomy" id="27973"/>
    <lineage>
        <taxon>Eukaryota</taxon>
        <taxon>Fungi</taxon>
        <taxon>Fungi incertae sedis</taxon>
        <taxon>Microsporidia</taxon>
        <taxon>Unikaryonidae</taxon>
        <taxon>Encephalitozoon</taxon>
    </lineage>
</organism>
<evidence type="ECO:0008006" key="4">
    <source>
        <dbReference type="Google" id="ProtNLM"/>
    </source>
</evidence>
<feature type="compositionally biased region" description="Basic and acidic residues" evidence="1">
    <location>
        <begin position="139"/>
        <end position="156"/>
    </location>
</feature>
<accession>A0A9Q9C873</accession>
<sequence>MEQKFYGDDIKSVSDDLNRARSSAQNEILDIKSDLLSVYLMNLVLYKEMDEEDRAGSPVEEMLAKTSILLEKICYMERKASDAAKLSLSDGYEGYKEKGGSSEDEKRTITDKMKKNKFVKKRKAEDRIPRLKYKNKARKLSEMSEVRHDGNIDTKKPSFNKFN</sequence>
<feature type="region of interest" description="Disordered" evidence="1">
    <location>
        <begin position="139"/>
        <end position="163"/>
    </location>
</feature>
<reference evidence="2" key="1">
    <citation type="submission" date="2021-05" db="EMBL/GenBank/DDBJ databases">
        <title>Encephalitozoon hellem ATCC 50604 Complete Genome.</title>
        <authorList>
            <person name="Mascarenhas dos Santos A.C."/>
            <person name="Julian A.T."/>
            <person name="Pombert J.-F."/>
        </authorList>
    </citation>
    <scope>NUCLEOTIDE SEQUENCE</scope>
    <source>
        <strain evidence="2">ATCC 50604</strain>
    </source>
</reference>
<dbReference type="EMBL" id="CP075151">
    <property type="protein sequence ID" value="UTX43250.1"/>
    <property type="molecule type" value="Genomic_DNA"/>
</dbReference>
<feature type="compositionally biased region" description="Basic and acidic residues" evidence="1">
    <location>
        <begin position="93"/>
        <end position="113"/>
    </location>
</feature>